<dbReference type="KEGG" id="dpx:DAPPUDRAFT_247292"/>
<dbReference type="InParanoid" id="E9GS62"/>
<proteinExistence type="predicted"/>
<gene>
    <name evidence="1" type="ORF">DAPPUDRAFT_247292</name>
</gene>
<dbReference type="PhylomeDB" id="E9GS62"/>
<dbReference type="EMBL" id="GL732561">
    <property type="protein sequence ID" value="EFX77723.1"/>
    <property type="molecule type" value="Genomic_DNA"/>
</dbReference>
<evidence type="ECO:0000313" key="2">
    <source>
        <dbReference type="Proteomes" id="UP000000305"/>
    </source>
</evidence>
<organism evidence="1 2">
    <name type="scientific">Daphnia pulex</name>
    <name type="common">Water flea</name>
    <dbReference type="NCBI Taxonomy" id="6669"/>
    <lineage>
        <taxon>Eukaryota</taxon>
        <taxon>Metazoa</taxon>
        <taxon>Ecdysozoa</taxon>
        <taxon>Arthropoda</taxon>
        <taxon>Crustacea</taxon>
        <taxon>Branchiopoda</taxon>
        <taxon>Diplostraca</taxon>
        <taxon>Cladocera</taxon>
        <taxon>Anomopoda</taxon>
        <taxon>Daphniidae</taxon>
        <taxon>Daphnia</taxon>
    </lineage>
</organism>
<name>E9GS62_DAPPU</name>
<evidence type="ECO:0000313" key="1">
    <source>
        <dbReference type="EMBL" id="EFX77723.1"/>
    </source>
</evidence>
<keyword evidence="2" id="KW-1185">Reference proteome</keyword>
<dbReference type="HOGENOM" id="CLU_1898340_0_0_1"/>
<dbReference type="AlphaFoldDB" id="E9GS62"/>
<dbReference type="Proteomes" id="UP000000305">
    <property type="component" value="Unassembled WGS sequence"/>
</dbReference>
<protein>
    <submittedName>
        <fullName evidence="1">Uncharacterized protein</fullName>
    </submittedName>
</protein>
<accession>E9GS62</accession>
<sequence>MAPLLLITKSDSYSIPIPSNVNLQKERPVCIAFKLEGHGDHYSLGNLQKERPVCMAFKLEGHGDHYVKRVMQWCKVNDGVVVLLATTGYYTTKAQEYYTTTYAALKYNSATSYITKKPEYYTEDPNYYNT</sequence>
<reference evidence="1 2" key="1">
    <citation type="journal article" date="2011" name="Science">
        <title>The ecoresponsive genome of Daphnia pulex.</title>
        <authorList>
            <person name="Colbourne J.K."/>
            <person name="Pfrender M.E."/>
            <person name="Gilbert D."/>
            <person name="Thomas W.K."/>
            <person name="Tucker A."/>
            <person name="Oakley T.H."/>
            <person name="Tokishita S."/>
            <person name="Aerts A."/>
            <person name="Arnold G.J."/>
            <person name="Basu M.K."/>
            <person name="Bauer D.J."/>
            <person name="Caceres C.E."/>
            <person name="Carmel L."/>
            <person name="Casola C."/>
            <person name="Choi J.H."/>
            <person name="Detter J.C."/>
            <person name="Dong Q."/>
            <person name="Dusheyko S."/>
            <person name="Eads B.D."/>
            <person name="Frohlich T."/>
            <person name="Geiler-Samerotte K.A."/>
            <person name="Gerlach D."/>
            <person name="Hatcher P."/>
            <person name="Jogdeo S."/>
            <person name="Krijgsveld J."/>
            <person name="Kriventseva E.V."/>
            <person name="Kultz D."/>
            <person name="Laforsch C."/>
            <person name="Lindquist E."/>
            <person name="Lopez J."/>
            <person name="Manak J.R."/>
            <person name="Muller J."/>
            <person name="Pangilinan J."/>
            <person name="Patwardhan R.P."/>
            <person name="Pitluck S."/>
            <person name="Pritham E.J."/>
            <person name="Rechtsteiner A."/>
            <person name="Rho M."/>
            <person name="Rogozin I.B."/>
            <person name="Sakarya O."/>
            <person name="Salamov A."/>
            <person name="Schaack S."/>
            <person name="Shapiro H."/>
            <person name="Shiga Y."/>
            <person name="Skalitzky C."/>
            <person name="Smith Z."/>
            <person name="Souvorov A."/>
            <person name="Sung W."/>
            <person name="Tang Z."/>
            <person name="Tsuchiya D."/>
            <person name="Tu H."/>
            <person name="Vos H."/>
            <person name="Wang M."/>
            <person name="Wolf Y.I."/>
            <person name="Yamagata H."/>
            <person name="Yamada T."/>
            <person name="Ye Y."/>
            <person name="Shaw J.R."/>
            <person name="Andrews J."/>
            <person name="Crease T.J."/>
            <person name="Tang H."/>
            <person name="Lucas S.M."/>
            <person name="Robertson H.M."/>
            <person name="Bork P."/>
            <person name="Koonin E.V."/>
            <person name="Zdobnov E.M."/>
            <person name="Grigoriev I.V."/>
            <person name="Lynch M."/>
            <person name="Boore J.L."/>
        </authorList>
    </citation>
    <scope>NUCLEOTIDE SEQUENCE [LARGE SCALE GENOMIC DNA]</scope>
</reference>